<dbReference type="PANTHER" id="PTHR11808:SF50">
    <property type="entry name" value="CYSTATHIONINE BETA-LYASE"/>
    <property type="match status" value="1"/>
</dbReference>
<keyword evidence="6" id="KW-0486">Methionine biosynthesis</keyword>
<evidence type="ECO:0000256" key="1">
    <source>
        <dbReference type="ARBA" id="ARBA00001933"/>
    </source>
</evidence>
<evidence type="ECO:0000256" key="2">
    <source>
        <dbReference type="ARBA" id="ARBA00009077"/>
    </source>
</evidence>
<sequence length="510" mass="55298">MINQQARLTKPDLFPVRTGAGSLNSTKLIYSSNRVGFCTTTFKRRCAGVKAIRSEIVVDEKQSPPSISQPGFKRSLNGNQRLGLWRKGRIRMPFVCIRARGNDLTGATSVKEIANGLEEPSIESDLEEREPSVATILANFTNDFDPYLATSTPLYQTATFKQLSATEFGSYDYTRSGNPTRDVLQSLIAKLEKADSAFCFTSGMAALDIVTDILKSGQEIVAGNNLYGGSDRLLSKVVPNKGIVVTRVKTSDLNAVASAIGPRTRLVWLESPTNPFLQIADIRKISEIAHSHGALVLVDNSILSPVLCQPLKLGADIVMTSATKFISGHSDVMAGILAVKEKSLAEQIAFLQNAEGSALAPFDCWLLLRGIRTMALRLEKQQASAQKIAEFLSSHPRVTRVNYPGLPSHPGHKLHFSQATGAGSILSFFTGSDALSKHIAEKTKYFSITVSFGGVNSLISLPYFMSHASIHPEKLEAQGLTKDLVRISVGIEDVDDLLAALDYSITNGPK</sequence>
<evidence type="ECO:0000256" key="10">
    <source>
        <dbReference type="ARBA" id="ARBA00064715"/>
    </source>
</evidence>
<evidence type="ECO:0000256" key="4">
    <source>
        <dbReference type="ARBA" id="ARBA00022605"/>
    </source>
</evidence>
<comment type="subunit">
    <text evidence="10">Forms homodimers. May form homotetramers from two homodimers.</text>
</comment>
<dbReference type="EC" id="4.4.1.13" evidence="3"/>
<dbReference type="NCBIfam" id="TIGR01329">
    <property type="entry name" value="cysta_beta_ly_E"/>
    <property type="match status" value="1"/>
</dbReference>
<dbReference type="InterPro" id="IPR000277">
    <property type="entry name" value="Cys/Met-Metab_PyrdxlP-dep_enz"/>
</dbReference>
<proteinExistence type="inferred from homology"/>
<protein>
    <recommendedName>
        <fullName evidence="3">cysteine-S-conjugate beta-lyase</fullName>
        <ecNumber evidence="3">4.4.1.13</ecNumber>
    </recommendedName>
    <alternativeName>
        <fullName evidence="8">Cysteine-S-conjugate beta-lyase</fullName>
    </alternativeName>
</protein>
<dbReference type="InterPro" id="IPR015422">
    <property type="entry name" value="PyrdxlP-dep_Trfase_small"/>
</dbReference>
<dbReference type="Gene3D" id="3.90.1150.10">
    <property type="entry name" value="Aspartate Aminotransferase, domain 1"/>
    <property type="match status" value="1"/>
</dbReference>
<evidence type="ECO:0000256" key="11">
    <source>
        <dbReference type="RuleBase" id="RU362118"/>
    </source>
</evidence>
<comment type="catalytic activity">
    <reaction evidence="9">
        <text>L,L-cystathionine + H2O = L-homocysteine + pyruvate + NH4(+)</text>
        <dbReference type="Rhea" id="RHEA:13965"/>
        <dbReference type="ChEBI" id="CHEBI:15361"/>
        <dbReference type="ChEBI" id="CHEBI:15377"/>
        <dbReference type="ChEBI" id="CHEBI:28938"/>
        <dbReference type="ChEBI" id="CHEBI:58161"/>
        <dbReference type="ChEBI" id="CHEBI:58199"/>
    </reaction>
    <physiologicalReaction direction="left-to-right" evidence="9">
        <dbReference type="Rhea" id="RHEA:13966"/>
    </physiologicalReaction>
</comment>
<reference evidence="13" key="1">
    <citation type="submission" date="2025-08" db="UniProtKB">
        <authorList>
            <consortium name="RefSeq"/>
        </authorList>
    </citation>
    <scope>IDENTIFICATION</scope>
</reference>
<dbReference type="Proteomes" id="UP001515500">
    <property type="component" value="Unplaced"/>
</dbReference>
<dbReference type="InterPro" id="IPR054542">
    <property type="entry name" value="Cys_met_metab_PP"/>
</dbReference>
<keyword evidence="12" id="KW-1185">Reference proteome</keyword>
<evidence type="ECO:0000256" key="7">
    <source>
        <dbReference type="ARBA" id="ARBA00023239"/>
    </source>
</evidence>
<dbReference type="InterPro" id="IPR015424">
    <property type="entry name" value="PyrdxlP-dep_Trfase"/>
</dbReference>
<dbReference type="FunFam" id="3.40.640.10:FF:000009">
    <property type="entry name" value="Cystathionine gamma-synthase homolog"/>
    <property type="match status" value="1"/>
</dbReference>
<keyword evidence="7" id="KW-0456">Lyase</keyword>
<keyword evidence="5 11" id="KW-0663">Pyridoxal phosphate</keyword>
<dbReference type="GO" id="GO:0005737">
    <property type="term" value="C:cytoplasm"/>
    <property type="evidence" value="ECO:0007669"/>
    <property type="project" value="TreeGrafter"/>
</dbReference>
<evidence type="ECO:0000256" key="8">
    <source>
        <dbReference type="ARBA" id="ARBA00047213"/>
    </source>
</evidence>
<keyword evidence="4" id="KW-0028">Amino-acid biosynthesis</keyword>
<dbReference type="FunFam" id="3.90.1150.10:FF:000033">
    <property type="entry name" value="Cystathionine gamma-synthase"/>
    <property type="match status" value="1"/>
</dbReference>
<dbReference type="Pfam" id="PF01053">
    <property type="entry name" value="Cys_Met_Meta_PP"/>
    <property type="match status" value="1"/>
</dbReference>
<dbReference type="InterPro" id="IPR006238">
    <property type="entry name" value="Cys_b_lyase_euk"/>
</dbReference>
<dbReference type="PROSITE" id="PS00868">
    <property type="entry name" value="CYS_MET_METAB_PP"/>
    <property type="match status" value="1"/>
</dbReference>
<evidence type="ECO:0000313" key="12">
    <source>
        <dbReference type="Proteomes" id="UP001515500"/>
    </source>
</evidence>
<name>A0AB40AVZ9_DIOCR</name>
<dbReference type="InterPro" id="IPR015421">
    <property type="entry name" value="PyrdxlP-dep_Trfase_major"/>
</dbReference>
<comment type="cofactor">
    <cofactor evidence="1 11">
        <name>pyridoxal 5'-phosphate</name>
        <dbReference type="ChEBI" id="CHEBI:597326"/>
    </cofactor>
</comment>
<comment type="similarity">
    <text evidence="2 11">Belongs to the trans-sulfuration enzymes family.</text>
</comment>
<evidence type="ECO:0000256" key="3">
    <source>
        <dbReference type="ARBA" id="ARBA00012224"/>
    </source>
</evidence>
<gene>
    <name evidence="13" type="primary">LOC120255139</name>
</gene>
<dbReference type="CDD" id="cd00614">
    <property type="entry name" value="CGS_like"/>
    <property type="match status" value="1"/>
</dbReference>
<dbReference type="GO" id="GO:0071266">
    <property type="term" value="P:'de novo' L-methionine biosynthetic process"/>
    <property type="evidence" value="ECO:0007669"/>
    <property type="project" value="InterPro"/>
</dbReference>
<evidence type="ECO:0000313" key="13">
    <source>
        <dbReference type="RefSeq" id="XP_039118959.1"/>
    </source>
</evidence>
<accession>A0AB40AVZ9</accession>
<dbReference type="SUPFAM" id="SSF53383">
    <property type="entry name" value="PLP-dependent transferases"/>
    <property type="match status" value="1"/>
</dbReference>
<evidence type="ECO:0000256" key="6">
    <source>
        <dbReference type="ARBA" id="ARBA00023167"/>
    </source>
</evidence>
<dbReference type="GeneID" id="120255139"/>
<organism evidence="12 13">
    <name type="scientific">Dioscorea cayennensis subsp. rotundata</name>
    <name type="common">White Guinea yam</name>
    <name type="synonym">Dioscorea rotundata</name>
    <dbReference type="NCBI Taxonomy" id="55577"/>
    <lineage>
        <taxon>Eukaryota</taxon>
        <taxon>Viridiplantae</taxon>
        <taxon>Streptophyta</taxon>
        <taxon>Embryophyta</taxon>
        <taxon>Tracheophyta</taxon>
        <taxon>Spermatophyta</taxon>
        <taxon>Magnoliopsida</taxon>
        <taxon>Liliopsida</taxon>
        <taxon>Dioscoreales</taxon>
        <taxon>Dioscoreaceae</taxon>
        <taxon>Dioscorea</taxon>
    </lineage>
</organism>
<evidence type="ECO:0000256" key="5">
    <source>
        <dbReference type="ARBA" id="ARBA00022898"/>
    </source>
</evidence>
<dbReference type="AlphaFoldDB" id="A0AB40AVZ9"/>
<dbReference type="PANTHER" id="PTHR11808">
    <property type="entry name" value="TRANS-SULFURATION ENZYME FAMILY MEMBER"/>
    <property type="match status" value="1"/>
</dbReference>
<dbReference type="RefSeq" id="XP_039118959.1">
    <property type="nucleotide sequence ID" value="XM_039263025.1"/>
</dbReference>
<dbReference type="GO" id="GO:0019346">
    <property type="term" value="P:transsulfuration"/>
    <property type="evidence" value="ECO:0007669"/>
    <property type="project" value="InterPro"/>
</dbReference>
<dbReference type="GO" id="GO:0030170">
    <property type="term" value="F:pyridoxal phosphate binding"/>
    <property type="evidence" value="ECO:0007669"/>
    <property type="project" value="InterPro"/>
</dbReference>
<dbReference type="GO" id="GO:0047804">
    <property type="term" value="F:cysteine-S-conjugate beta-lyase activity"/>
    <property type="evidence" value="ECO:0007669"/>
    <property type="project" value="UniProtKB-EC"/>
</dbReference>
<evidence type="ECO:0000256" key="9">
    <source>
        <dbReference type="ARBA" id="ARBA00052283"/>
    </source>
</evidence>
<dbReference type="Gene3D" id="3.40.640.10">
    <property type="entry name" value="Type I PLP-dependent aspartate aminotransferase-like (Major domain)"/>
    <property type="match status" value="1"/>
</dbReference>